<dbReference type="InterPro" id="IPR048647">
    <property type="entry name" value="RlmA_N"/>
</dbReference>
<feature type="domain" description="Methyltransferase type 11" evidence="6">
    <location>
        <begin position="90"/>
        <end position="176"/>
    </location>
</feature>
<feature type="binding site" evidence="4">
    <location>
        <position position="27"/>
    </location>
    <ligand>
        <name>Zn(2+)</name>
        <dbReference type="ChEBI" id="CHEBI:29105"/>
    </ligand>
</feature>
<dbReference type="CDD" id="cd02440">
    <property type="entry name" value="AdoMet_MTases"/>
    <property type="match status" value="1"/>
</dbReference>
<dbReference type="Proteomes" id="UP000031327">
    <property type="component" value="Unassembled WGS sequence"/>
</dbReference>
<dbReference type="InterPro" id="IPR013216">
    <property type="entry name" value="Methyltransf_11"/>
</dbReference>
<evidence type="ECO:0000313" key="9">
    <source>
        <dbReference type="Proteomes" id="UP000031327"/>
    </source>
</evidence>
<evidence type="ECO:0000256" key="5">
    <source>
        <dbReference type="PIRSR" id="PIRSR018249-2"/>
    </source>
</evidence>
<comment type="caution">
    <text evidence="8">The sequence shown here is derived from an EMBL/GenBank/DDBJ whole genome shotgun (WGS) entry which is preliminary data.</text>
</comment>
<dbReference type="OrthoDB" id="108476at2"/>
<evidence type="ECO:0000256" key="4">
    <source>
        <dbReference type="PIRSR" id="PIRSR018249-1"/>
    </source>
</evidence>
<dbReference type="Pfam" id="PF21302">
    <property type="entry name" value="Zn_ribbon_RlmA"/>
    <property type="match status" value="1"/>
</dbReference>
<name>A0A0C1QBD4_9GAMM</name>
<evidence type="ECO:0000256" key="2">
    <source>
        <dbReference type="ARBA" id="ARBA00022603"/>
    </source>
</evidence>
<evidence type="ECO:0000313" key="8">
    <source>
        <dbReference type="EMBL" id="KID56720.1"/>
    </source>
</evidence>
<comment type="similarity">
    <text evidence="1">Belongs to the methyltransferase superfamily.</text>
</comment>
<dbReference type="GO" id="GO:0046872">
    <property type="term" value="F:metal ion binding"/>
    <property type="evidence" value="ECO:0007669"/>
    <property type="project" value="UniProtKB-KW"/>
</dbReference>
<dbReference type="Gene3D" id="3.40.50.150">
    <property type="entry name" value="Vaccinia Virus protein VP39"/>
    <property type="match status" value="1"/>
</dbReference>
<feature type="domain" description="23S rRNA (guanine(745)-N(1))-methyltransferase N-terminal" evidence="7">
    <location>
        <begin position="5"/>
        <end position="48"/>
    </location>
</feature>
<evidence type="ECO:0000259" key="6">
    <source>
        <dbReference type="Pfam" id="PF08241"/>
    </source>
</evidence>
<dbReference type="InterPro" id="IPR016718">
    <property type="entry name" value="rRNA_m1G-MeTrfase_A_prd"/>
</dbReference>
<dbReference type="PANTHER" id="PTHR44942">
    <property type="entry name" value="METHYLTRANSF_11 DOMAIN-CONTAINING PROTEIN"/>
    <property type="match status" value="1"/>
</dbReference>
<feature type="binding site" evidence="5">
    <location>
        <position position="69"/>
    </location>
    <ligand>
        <name>S-adenosyl-L-methionine</name>
        <dbReference type="ChEBI" id="CHEBI:59789"/>
    </ligand>
</feature>
<keyword evidence="5" id="KW-0949">S-adenosyl-L-methionine</keyword>
<keyword evidence="4" id="KW-0479">Metal-binding</keyword>
<dbReference type="RefSeq" id="WP_039609788.1">
    <property type="nucleotide sequence ID" value="NZ_JWIC01000006.1"/>
</dbReference>
<dbReference type="GO" id="GO:0008757">
    <property type="term" value="F:S-adenosylmethionine-dependent methyltransferase activity"/>
    <property type="evidence" value="ECO:0007669"/>
    <property type="project" value="InterPro"/>
</dbReference>
<dbReference type="EMBL" id="JWIC01000006">
    <property type="protein sequence ID" value="KID56720.1"/>
    <property type="molecule type" value="Genomic_DNA"/>
</dbReference>
<evidence type="ECO:0000256" key="1">
    <source>
        <dbReference type="ARBA" id="ARBA00008361"/>
    </source>
</evidence>
<evidence type="ECO:0000259" key="7">
    <source>
        <dbReference type="Pfam" id="PF21302"/>
    </source>
</evidence>
<accession>A0A0C1QBD4</accession>
<keyword evidence="3 8" id="KW-0808">Transferase</keyword>
<dbReference type="SUPFAM" id="SSF53335">
    <property type="entry name" value="S-adenosyl-L-methionine-dependent methyltransferases"/>
    <property type="match status" value="1"/>
</dbReference>
<organism evidence="8 9">
    <name type="scientific">Pseudoalteromonas luteoviolacea</name>
    <dbReference type="NCBI Taxonomy" id="43657"/>
    <lineage>
        <taxon>Bacteria</taxon>
        <taxon>Pseudomonadati</taxon>
        <taxon>Pseudomonadota</taxon>
        <taxon>Gammaproteobacteria</taxon>
        <taxon>Alteromonadales</taxon>
        <taxon>Pseudoalteromonadaceae</taxon>
        <taxon>Pseudoalteromonas</taxon>
    </lineage>
</organism>
<feature type="binding site" evidence="4">
    <location>
        <position position="7"/>
    </location>
    <ligand>
        <name>Zn(2+)</name>
        <dbReference type="ChEBI" id="CHEBI:29105"/>
    </ligand>
</feature>
<dbReference type="InterPro" id="IPR051052">
    <property type="entry name" value="Diverse_substrate_MTase"/>
</dbReference>
<reference evidence="8 9" key="1">
    <citation type="submission" date="2014-12" db="EMBL/GenBank/DDBJ databases">
        <title>Draft Genome Sequence of Pseudoalteromonas luteoviolacea HI1.</title>
        <authorList>
            <person name="Asahina A.Y."/>
            <person name="Hadfield M.G."/>
        </authorList>
    </citation>
    <scope>NUCLEOTIDE SEQUENCE [LARGE SCALE GENOMIC DNA]</scope>
    <source>
        <strain evidence="8 9">HI1</strain>
    </source>
</reference>
<dbReference type="Pfam" id="PF08241">
    <property type="entry name" value="Methyltransf_11"/>
    <property type="match status" value="1"/>
</dbReference>
<feature type="binding site" evidence="5">
    <location>
        <begin position="95"/>
        <end position="96"/>
    </location>
    <ligand>
        <name>S-adenosyl-L-methionine</name>
        <dbReference type="ChEBI" id="CHEBI:59789"/>
    </ligand>
</feature>
<dbReference type="InterPro" id="IPR029063">
    <property type="entry name" value="SAM-dependent_MTases_sf"/>
</dbReference>
<dbReference type="PANTHER" id="PTHR44942:SF4">
    <property type="entry name" value="METHYLTRANSFERASE TYPE 11 DOMAIN-CONTAINING PROTEIN"/>
    <property type="match status" value="1"/>
</dbReference>
<dbReference type="NCBIfam" id="NF008300">
    <property type="entry name" value="PRK11088.1"/>
    <property type="match status" value="1"/>
</dbReference>
<proteinExistence type="inferred from homology"/>
<gene>
    <name evidence="8" type="ORF">JF50_12460</name>
</gene>
<dbReference type="GO" id="GO:0032259">
    <property type="term" value="P:methylation"/>
    <property type="evidence" value="ECO:0007669"/>
    <property type="project" value="UniProtKB-KW"/>
</dbReference>
<feature type="binding site" evidence="4">
    <location>
        <position position="10"/>
    </location>
    <ligand>
        <name>Zn(2+)</name>
        <dbReference type="ChEBI" id="CHEBI:29105"/>
    </ligand>
</feature>
<keyword evidence="2 8" id="KW-0489">Methyltransferase</keyword>
<keyword evidence="4" id="KW-0862">Zinc</keyword>
<feature type="binding site" evidence="4">
    <location>
        <position position="23"/>
    </location>
    <ligand>
        <name>Zn(2+)</name>
        <dbReference type="ChEBI" id="CHEBI:29105"/>
    </ligand>
</feature>
<evidence type="ECO:0000256" key="3">
    <source>
        <dbReference type="ARBA" id="ARBA00022679"/>
    </source>
</evidence>
<protein>
    <submittedName>
        <fullName evidence="8">SAM-dependent methyltransferase</fullName>
    </submittedName>
</protein>
<sequence length="269" mass="30205">MTLDYRCPICSEPLSKTNNTLGCINRHQFDFAKEGYINLLPVQFKRSKQPGDNLDMVQARRAFFATNHYAFLQQSLARLVASKTPKVVIDLGCGEGFYTQAIAAAITDSTAVYGLDISKPAIKYAAKRYNKPHFSVASSKDAPFKSEYADVVLSIFAPVFTQESARLLQPDGTLIVVGPGPKHLFELKQKIYDDVRLHEAPECPEGFEVVEQTLVEDNQSVASDIVEHLIKMTPFAWKFKDSHYNELAQSEAHNVTFSFLITQYKKVTE</sequence>
<feature type="binding site" evidence="5">
    <location>
        <position position="183"/>
    </location>
    <ligand>
        <name>S-adenosyl-L-methionine</name>
        <dbReference type="ChEBI" id="CHEBI:59789"/>
    </ligand>
</feature>
<dbReference type="PIRSF" id="PIRSF018249">
    <property type="entry name" value="MyrA_prd"/>
    <property type="match status" value="1"/>
</dbReference>
<dbReference type="AlphaFoldDB" id="A0A0C1QBD4"/>